<protein>
    <submittedName>
        <fullName evidence="2">Permease-like cell division protein FtsX</fullName>
    </submittedName>
</protein>
<dbReference type="Gene3D" id="3.30.70.3040">
    <property type="match status" value="1"/>
</dbReference>
<feature type="domain" description="FtsX extracellular" evidence="1">
    <location>
        <begin position="45"/>
        <end position="119"/>
    </location>
</feature>
<sequence length="139" mass="15504">MKLRVVVVAAILVAAAAVTTVLILNRDDATADANVCRTITLFFRTDEAMAKAVDQLRGDPDVTAIVAETKQQAYERFKKVYADQPELLELTRPEAIRATVALEPAHNTNRQTLIDRLRQTYPAQEVQDSCEHVDRVGNR</sequence>
<dbReference type="Pfam" id="PF18075">
    <property type="entry name" value="FtsX_ECD"/>
    <property type="match status" value="1"/>
</dbReference>
<accession>A0ABW3M8Q8</accession>
<reference evidence="3" key="1">
    <citation type="journal article" date="2019" name="Int. J. Syst. Evol. Microbiol.">
        <title>The Global Catalogue of Microorganisms (GCM) 10K type strain sequencing project: providing services to taxonomists for standard genome sequencing and annotation.</title>
        <authorList>
            <consortium name="The Broad Institute Genomics Platform"/>
            <consortium name="The Broad Institute Genome Sequencing Center for Infectious Disease"/>
            <person name="Wu L."/>
            <person name="Ma J."/>
        </authorList>
    </citation>
    <scope>NUCLEOTIDE SEQUENCE [LARGE SCALE GENOMIC DNA]</scope>
    <source>
        <strain evidence="3">JCM 31486</strain>
    </source>
</reference>
<keyword evidence="3" id="KW-1185">Reference proteome</keyword>
<dbReference type="Proteomes" id="UP001597045">
    <property type="component" value="Unassembled WGS sequence"/>
</dbReference>
<evidence type="ECO:0000259" key="1">
    <source>
        <dbReference type="Pfam" id="PF18075"/>
    </source>
</evidence>
<proteinExistence type="predicted"/>
<gene>
    <name evidence="2" type="ORF">ACFQ1S_16245</name>
</gene>
<comment type="caution">
    <text evidence="2">The sequence shown here is derived from an EMBL/GenBank/DDBJ whole genome shotgun (WGS) entry which is preliminary data.</text>
</comment>
<dbReference type="InterPro" id="IPR040690">
    <property type="entry name" value="FtsX_ECD"/>
</dbReference>
<name>A0ABW3M8Q8_9PSEU</name>
<evidence type="ECO:0000313" key="3">
    <source>
        <dbReference type="Proteomes" id="UP001597045"/>
    </source>
</evidence>
<organism evidence="2 3">
    <name type="scientific">Kibdelosporangium lantanae</name>
    <dbReference type="NCBI Taxonomy" id="1497396"/>
    <lineage>
        <taxon>Bacteria</taxon>
        <taxon>Bacillati</taxon>
        <taxon>Actinomycetota</taxon>
        <taxon>Actinomycetes</taxon>
        <taxon>Pseudonocardiales</taxon>
        <taxon>Pseudonocardiaceae</taxon>
        <taxon>Kibdelosporangium</taxon>
    </lineage>
</organism>
<dbReference type="EMBL" id="JBHTIS010000877">
    <property type="protein sequence ID" value="MFD1046986.1"/>
    <property type="molecule type" value="Genomic_DNA"/>
</dbReference>
<evidence type="ECO:0000313" key="2">
    <source>
        <dbReference type="EMBL" id="MFD1046986.1"/>
    </source>
</evidence>